<evidence type="ECO:0000256" key="5">
    <source>
        <dbReference type="ARBA" id="ARBA00022692"/>
    </source>
</evidence>
<evidence type="ECO:0000256" key="11">
    <source>
        <dbReference type="ARBA" id="ARBA00023303"/>
    </source>
</evidence>
<dbReference type="PANTHER" id="PTHR11893">
    <property type="entry name" value="INNEXIN"/>
    <property type="match status" value="1"/>
</dbReference>
<evidence type="ECO:0000256" key="1">
    <source>
        <dbReference type="ARBA" id="ARBA00004610"/>
    </source>
</evidence>
<dbReference type="Proteomes" id="UP001620645">
    <property type="component" value="Unassembled WGS sequence"/>
</dbReference>
<feature type="transmembrane region" description="Helical" evidence="12">
    <location>
        <begin position="141"/>
        <end position="163"/>
    </location>
</feature>
<accession>A0ABD2IQK7</accession>
<feature type="transmembrane region" description="Helical" evidence="12">
    <location>
        <begin position="321"/>
        <end position="344"/>
    </location>
</feature>
<keyword evidence="9 12" id="KW-0406">Ion transport</keyword>
<dbReference type="GO" id="GO:0034220">
    <property type="term" value="P:monoatomic ion transmembrane transport"/>
    <property type="evidence" value="ECO:0007669"/>
    <property type="project" value="UniProtKB-KW"/>
</dbReference>
<evidence type="ECO:0000256" key="6">
    <source>
        <dbReference type="ARBA" id="ARBA00022868"/>
    </source>
</evidence>
<keyword evidence="3 12" id="KW-0813">Transport</keyword>
<keyword evidence="15" id="KW-1185">Reference proteome</keyword>
<evidence type="ECO:0000256" key="10">
    <source>
        <dbReference type="ARBA" id="ARBA00023136"/>
    </source>
</evidence>
<protein>
    <recommendedName>
        <fullName evidence="12">Innexin</fullName>
    </recommendedName>
</protein>
<comment type="function">
    <text evidence="12">Structural component of the gap junctions.</text>
</comment>
<evidence type="ECO:0000256" key="2">
    <source>
        <dbReference type="ARBA" id="ARBA00004651"/>
    </source>
</evidence>
<proteinExistence type="inferred from homology"/>
<evidence type="ECO:0000256" key="7">
    <source>
        <dbReference type="ARBA" id="ARBA00022949"/>
    </source>
</evidence>
<comment type="similarity">
    <text evidence="12">Belongs to the pannexin family.</text>
</comment>
<evidence type="ECO:0000256" key="4">
    <source>
        <dbReference type="ARBA" id="ARBA00022475"/>
    </source>
</evidence>
<evidence type="ECO:0000256" key="8">
    <source>
        <dbReference type="ARBA" id="ARBA00022989"/>
    </source>
</evidence>
<dbReference type="InterPro" id="IPR000990">
    <property type="entry name" value="Innexin"/>
</dbReference>
<gene>
    <name evidence="12" type="primary">inx</name>
    <name evidence="14" type="ORF">niasHS_014137</name>
</gene>
<keyword evidence="5 12" id="KW-0812">Transmembrane</keyword>
<evidence type="ECO:0000313" key="14">
    <source>
        <dbReference type="EMBL" id="KAL3079855.1"/>
    </source>
</evidence>
<evidence type="ECO:0000256" key="12">
    <source>
        <dbReference type="RuleBase" id="RU010713"/>
    </source>
</evidence>
<comment type="caution">
    <text evidence="12">Lacks conserved residue(s) required for the propagation of feature annotation.</text>
</comment>
<keyword evidence="10 12" id="KW-0472">Membrane</keyword>
<evidence type="ECO:0000313" key="15">
    <source>
        <dbReference type="Proteomes" id="UP001620645"/>
    </source>
</evidence>
<dbReference type="Pfam" id="PF00876">
    <property type="entry name" value="Innexin"/>
    <property type="match status" value="1"/>
</dbReference>
<reference evidence="14 15" key="1">
    <citation type="submission" date="2024-10" db="EMBL/GenBank/DDBJ databases">
        <authorList>
            <person name="Kim D."/>
        </authorList>
    </citation>
    <scope>NUCLEOTIDE SEQUENCE [LARGE SCALE GENOMIC DNA]</scope>
    <source>
        <strain evidence="14">Taebaek</strain>
    </source>
</reference>
<feature type="region of interest" description="Disordered" evidence="13">
    <location>
        <begin position="476"/>
        <end position="532"/>
    </location>
</feature>
<evidence type="ECO:0000256" key="13">
    <source>
        <dbReference type="SAM" id="MobiDB-lite"/>
    </source>
</evidence>
<feature type="compositionally biased region" description="Polar residues" evidence="13">
    <location>
        <begin position="476"/>
        <end position="486"/>
    </location>
</feature>
<evidence type="ECO:0000256" key="9">
    <source>
        <dbReference type="ARBA" id="ARBA00023065"/>
    </source>
</evidence>
<dbReference type="GO" id="GO:0005921">
    <property type="term" value="C:gap junction"/>
    <property type="evidence" value="ECO:0007669"/>
    <property type="project" value="UniProtKB-SubCell"/>
</dbReference>
<dbReference type="PANTHER" id="PTHR11893:SF24">
    <property type="entry name" value="INNEXIN-19"/>
    <property type="match status" value="1"/>
</dbReference>
<comment type="subcellular location">
    <subcellularLocation>
        <location evidence="1">Cell junction</location>
        <location evidence="1">Gap junction</location>
    </subcellularLocation>
    <subcellularLocation>
        <location evidence="2 12">Cell membrane</location>
        <topology evidence="2 12">Multi-pass membrane protein</topology>
    </subcellularLocation>
</comment>
<sequence length="532" mass="60732">MAFERPKSFGGTFSAAVTGTEPLTRTAAAATAGATTDMFFHATLARTFISALRVRGDDDVVDRLNYYYTPIMLAIACLVVSAKQFGGSPIECWVNPHSRESMEEYIEAFCWIQNTYWVPMYEHIPDSHEAREGQQIGYYQWVPFILIAQALMFSLPCILWRLLNWQNGTNIQQLISAACEARSVIDADERERVVGAVARTFVEMLDMCEIQNRPHPYASSLARFNPIRLMNGHLVCSLYLFTKVCYSVNIMLQFALLNAALTSKDHFLFGFQGKPWTKSGHFPRVTLCDFEVRYLANLNRYTVQCALIINIINEKVFAFFWLWYCLLLCATTCSALFWLSNILLHIARVDYVLKFMQIAEHSEQQRSGRTPKLSQQKWAMAEEGEMPQFIKRPFRVPSAHSVDKFVDEFLKSDGLFILRLVATNAGELVVVDIVKCLWREFSSRQFHIRPLVYENELSEERRCHDEDSHHSLLLNVYSSRGNGPTHQQQQRKQSQQLRYSTNGNSLGLPLPTMSRPPSVVALDDSVGTPSPV</sequence>
<comment type="caution">
    <text evidence="14">The sequence shown here is derived from an EMBL/GenBank/DDBJ whole genome shotgun (WGS) entry which is preliminary data.</text>
</comment>
<evidence type="ECO:0000256" key="3">
    <source>
        <dbReference type="ARBA" id="ARBA00022448"/>
    </source>
</evidence>
<feature type="compositionally biased region" description="Low complexity" evidence="13">
    <location>
        <begin position="487"/>
        <end position="496"/>
    </location>
</feature>
<keyword evidence="11 12" id="KW-0407">Ion channel</keyword>
<name>A0ABD2IQK7_HETSC</name>
<keyword evidence="4" id="KW-1003">Cell membrane</keyword>
<keyword evidence="7" id="KW-0965">Cell junction</keyword>
<organism evidence="14 15">
    <name type="scientific">Heterodera schachtii</name>
    <name type="common">Sugarbeet cyst nematode worm</name>
    <name type="synonym">Tylenchus schachtii</name>
    <dbReference type="NCBI Taxonomy" id="97005"/>
    <lineage>
        <taxon>Eukaryota</taxon>
        <taxon>Metazoa</taxon>
        <taxon>Ecdysozoa</taxon>
        <taxon>Nematoda</taxon>
        <taxon>Chromadorea</taxon>
        <taxon>Rhabditida</taxon>
        <taxon>Tylenchina</taxon>
        <taxon>Tylenchomorpha</taxon>
        <taxon>Tylenchoidea</taxon>
        <taxon>Heteroderidae</taxon>
        <taxon>Heteroderinae</taxon>
        <taxon>Heterodera</taxon>
    </lineage>
</organism>
<dbReference type="PRINTS" id="PR01262">
    <property type="entry name" value="INNEXIN"/>
</dbReference>
<dbReference type="PROSITE" id="PS51013">
    <property type="entry name" value="PANNEXIN"/>
    <property type="match status" value="1"/>
</dbReference>
<keyword evidence="6" id="KW-0303">Gap junction</keyword>
<dbReference type="GO" id="GO:0005886">
    <property type="term" value="C:plasma membrane"/>
    <property type="evidence" value="ECO:0007669"/>
    <property type="project" value="UniProtKB-SubCell"/>
</dbReference>
<dbReference type="AlphaFoldDB" id="A0ABD2IQK7"/>
<keyword evidence="8 12" id="KW-1133">Transmembrane helix</keyword>
<dbReference type="EMBL" id="JBICCN010000300">
    <property type="protein sequence ID" value="KAL3079855.1"/>
    <property type="molecule type" value="Genomic_DNA"/>
</dbReference>